<dbReference type="PANTHER" id="PTHR36928">
    <property type="entry name" value="PHOSPHATASE YCDX-RELATED"/>
    <property type="match status" value="1"/>
</dbReference>
<dbReference type="InterPro" id="IPR004013">
    <property type="entry name" value="PHP_dom"/>
</dbReference>
<evidence type="ECO:0000313" key="2">
    <source>
        <dbReference type="EMBL" id="ORM89918.1"/>
    </source>
</evidence>
<feature type="domain" description="Polymerase/histidinol phosphatase N-terminal" evidence="1">
    <location>
        <begin position="4"/>
        <end position="78"/>
    </location>
</feature>
<dbReference type="GO" id="GO:0005829">
    <property type="term" value="C:cytosol"/>
    <property type="evidence" value="ECO:0007669"/>
    <property type="project" value="TreeGrafter"/>
</dbReference>
<dbReference type="SMART" id="SM00481">
    <property type="entry name" value="POLIIIAc"/>
    <property type="match status" value="1"/>
</dbReference>
<dbReference type="InterPro" id="IPR003141">
    <property type="entry name" value="Pol/His_phosphatase_N"/>
</dbReference>
<dbReference type="PANTHER" id="PTHR36928:SF1">
    <property type="entry name" value="PHOSPHATASE YCDX-RELATED"/>
    <property type="match status" value="1"/>
</dbReference>
<dbReference type="EMBL" id="MLJI01000002">
    <property type="protein sequence ID" value="ORM89918.1"/>
    <property type="molecule type" value="Genomic_DNA"/>
</dbReference>
<keyword evidence="3" id="KW-1185">Reference proteome</keyword>
<protein>
    <submittedName>
        <fullName evidence="2">Phosphatase</fullName>
    </submittedName>
</protein>
<evidence type="ECO:0000259" key="1">
    <source>
        <dbReference type="SMART" id="SM00481"/>
    </source>
</evidence>
<name>A0A1X1ELV5_PANCY</name>
<dbReference type="SUPFAM" id="SSF89550">
    <property type="entry name" value="PHP domain-like"/>
    <property type="match status" value="1"/>
</dbReference>
<dbReference type="InterPro" id="IPR016195">
    <property type="entry name" value="Pol/histidinol_Pase-like"/>
</dbReference>
<reference evidence="2 3" key="1">
    <citation type="journal article" date="2017" name="Antonie Van Leeuwenhoek">
        <title>Phylogenomic resolution of the bacterial genus Pantoea and its relationship with Erwinia and Tatumella.</title>
        <authorList>
            <person name="Palmer M."/>
            <person name="Steenkamp E.T."/>
            <person name="Coetzee M.P."/>
            <person name="Chan W.Y."/>
            <person name="van Zyl E."/>
            <person name="De Maayer P."/>
            <person name="Coutinho T.A."/>
            <person name="Blom J."/>
            <person name="Smits T.H."/>
            <person name="Duffy B."/>
            <person name="Venter S.N."/>
        </authorList>
    </citation>
    <scope>NUCLEOTIDE SEQUENCE [LARGE SCALE GENOMIC DNA]</scope>
    <source>
        <strain evidence="2 3">LMG 2657</strain>
    </source>
</reference>
<dbReference type="Gene3D" id="3.20.20.140">
    <property type="entry name" value="Metal-dependent hydrolases"/>
    <property type="match status" value="1"/>
</dbReference>
<sequence>MYPVDLHMHTVASTHAYSTVHDYIAAAVRKNLKLIAITDHGPAMVDAPHAFHFSNMRILPRVVDGVGILRGIEANIKADGETDCSDKMRAALDVIIAGFHKQVFAPADIVTHTDALIAVIASGKVHIISHPDNPEYPIDIPAVVEAAKACDVALEVNNASFVHSRKGSEGNCRKIIAAVRDSGGMLSLGTDAHSAFAVGDFSACLPLLQEADFPAERILNASPWRVLEFLERHGGDRIAEIDALLKLDNVASGQTE</sequence>
<organism evidence="2 3">
    <name type="scientific">Pantoea cypripedii</name>
    <name type="common">Pectobacterium cypripedii</name>
    <name type="synonym">Erwinia cypripedii</name>
    <dbReference type="NCBI Taxonomy" id="55209"/>
    <lineage>
        <taxon>Bacteria</taxon>
        <taxon>Pseudomonadati</taxon>
        <taxon>Pseudomonadota</taxon>
        <taxon>Gammaproteobacteria</taxon>
        <taxon>Enterobacterales</taxon>
        <taxon>Erwiniaceae</taxon>
        <taxon>Pantoea</taxon>
    </lineage>
</organism>
<dbReference type="OrthoDB" id="9808747at2"/>
<dbReference type="GO" id="GO:0071978">
    <property type="term" value="P:bacterial-type flagellum-dependent swarming motility"/>
    <property type="evidence" value="ECO:0007669"/>
    <property type="project" value="TreeGrafter"/>
</dbReference>
<dbReference type="CDD" id="cd07437">
    <property type="entry name" value="PHP_HisPPase_Ycdx_like"/>
    <property type="match status" value="1"/>
</dbReference>
<dbReference type="Proteomes" id="UP000193749">
    <property type="component" value="Unassembled WGS sequence"/>
</dbReference>
<dbReference type="GO" id="GO:0008270">
    <property type="term" value="F:zinc ion binding"/>
    <property type="evidence" value="ECO:0007669"/>
    <property type="project" value="TreeGrafter"/>
</dbReference>
<dbReference type="STRING" id="55209.HA50_25370"/>
<gene>
    <name evidence="2" type="ORF">HA50_25370</name>
</gene>
<evidence type="ECO:0000313" key="3">
    <source>
        <dbReference type="Proteomes" id="UP000193749"/>
    </source>
</evidence>
<dbReference type="GO" id="GO:0042578">
    <property type="term" value="F:phosphoric ester hydrolase activity"/>
    <property type="evidence" value="ECO:0007669"/>
    <property type="project" value="TreeGrafter"/>
</dbReference>
<accession>A0A1X1ELV5</accession>
<dbReference type="NCBIfam" id="NF006702">
    <property type="entry name" value="PRK09248.1"/>
    <property type="match status" value="1"/>
</dbReference>
<dbReference type="InterPro" id="IPR050243">
    <property type="entry name" value="PHP_phosphatase"/>
</dbReference>
<proteinExistence type="predicted"/>
<dbReference type="Pfam" id="PF02811">
    <property type="entry name" value="PHP"/>
    <property type="match status" value="1"/>
</dbReference>
<comment type="caution">
    <text evidence="2">The sequence shown here is derived from an EMBL/GenBank/DDBJ whole genome shotgun (WGS) entry which is preliminary data.</text>
</comment>
<dbReference type="RefSeq" id="WP_084879632.1">
    <property type="nucleotide sequence ID" value="NZ_JAGGMY010000006.1"/>
</dbReference>
<dbReference type="AlphaFoldDB" id="A0A1X1ELV5"/>